<accession>T0R5T9</accession>
<name>T0R5T9_SAPDV</name>
<dbReference type="GO" id="GO:0140359">
    <property type="term" value="F:ABC-type transporter activity"/>
    <property type="evidence" value="ECO:0007669"/>
    <property type="project" value="InterPro"/>
</dbReference>
<dbReference type="PANTHER" id="PTHR48041">
    <property type="entry name" value="ABC TRANSPORTER G FAMILY MEMBER 28"/>
    <property type="match status" value="1"/>
</dbReference>
<evidence type="ECO:0000313" key="9">
    <source>
        <dbReference type="Proteomes" id="UP000030762"/>
    </source>
</evidence>
<keyword evidence="5 6" id="KW-0472">Membrane</keyword>
<evidence type="ECO:0000313" key="8">
    <source>
        <dbReference type="EMBL" id="EQC24862.1"/>
    </source>
</evidence>
<feature type="transmembrane region" description="Helical" evidence="6">
    <location>
        <begin position="168"/>
        <end position="190"/>
    </location>
</feature>
<evidence type="ECO:0000259" key="7">
    <source>
        <dbReference type="Pfam" id="PF01061"/>
    </source>
</evidence>
<keyword evidence="3 6" id="KW-0812">Transmembrane</keyword>
<dbReference type="GO" id="GO:0016020">
    <property type="term" value="C:membrane"/>
    <property type="evidence" value="ECO:0007669"/>
    <property type="project" value="UniProtKB-SubCell"/>
</dbReference>
<dbReference type="EMBL" id="JH767357">
    <property type="protein sequence ID" value="EQC24862.1"/>
    <property type="molecule type" value="Genomic_DNA"/>
</dbReference>
<comment type="subcellular location">
    <subcellularLocation>
        <location evidence="1">Membrane</location>
        <topology evidence="1">Multi-pass membrane protein</topology>
    </subcellularLocation>
</comment>
<evidence type="ECO:0000256" key="3">
    <source>
        <dbReference type="ARBA" id="ARBA00022692"/>
    </source>
</evidence>
<keyword evidence="4 6" id="KW-1133">Transmembrane helix</keyword>
<keyword evidence="2" id="KW-0813">Transport</keyword>
<evidence type="ECO:0000256" key="6">
    <source>
        <dbReference type="SAM" id="Phobius"/>
    </source>
</evidence>
<dbReference type="OMA" id="SPLHLGW"/>
<proteinExistence type="predicted"/>
<dbReference type="Pfam" id="PF01061">
    <property type="entry name" value="ABC2_membrane"/>
    <property type="match status" value="1"/>
</dbReference>
<dbReference type="InParanoid" id="T0R5T9"/>
<sequence>MNPTDFFMRQITALDPNSEAATRVNNLVANWHARSHAIGNDDDVKDGSDATDMVYESSHLGTFGSMHLLCKRNVARLVRDSVAFQARVGQSIIVSVVVGLIFLQIELNQAGVQSFSGAIFFIVVDQFFSATTPEFASVPLELPLMKREYNGGLYRSYVWYIAKNVSELLLQFFFPLIYLIPAYFMIGFGASNATLFFTFYLFMALLSSSATGLGYMVSCIAKTPEVAPILGILLILPLLIFGGLLINTNNVPVYLKWLEFISPMKYAFRGMSRAFWNSIDTIPCDSAPCAATTGAQVLANLGHDKQSMGYDVIFLIWINLFFRLIGIVALWISLRKKK</sequence>
<reference evidence="8 9" key="1">
    <citation type="submission" date="2012-04" db="EMBL/GenBank/DDBJ databases">
        <title>The Genome Sequence of Saprolegnia declina VS20.</title>
        <authorList>
            <consortium name="The Broad Institute Genome Sequencing Platform"/>
            <person name="Russ C."/>
            <person name="Nusbaum C."/>
            <person name="Tyler B."/>
            <person name="van West P."/>
            <person name="Dieguez-Uribeondo J."/>
            <person name="de Bruijn I."/>
            <person name="Tripathy S."/>
            <person name="Jiang R."/>
            <person name="Young S.K."/>
            <person name="Zeng Q."/>
            <person name="Gargeya S."/>
            <person name="Fitzgerald M."/>
            <person name="Haas B."/>
            <person name="Abouelleil A."/>
            <person name="Alvarado L."/>
            <person name="Arachchi H.M."/>
            <person name="Berlin A."/>
            <person name="Chapman S.B."/>
            <person name="Goldberg J."/>
            <person name="Griggs A."/>
            <person name="Gujja S."/>
            <person name="Hansen M."/>
            <person name="Howarth C."/>
            <person name="Imamovic A."/>
            <person name="Larimer J."/>
            <person name="McCowen C."/>
            <person name="Montmayeur A."/>
            <person name="Murphy C."/>
            <person name="Neiman D."/>
            <person name="Pearson M."/>
            <person name="Priest M."/>
            <person name="Roberts A."/>
            <person name="Saif S."/>
            <person name="Shea T."/>
            <person name="Sisk P."/>
            <person name="Sykes S."/>
            <person name="Wortman J."/>
            <person name="Nusbaum C."/>
            <person name="Birren B."/>
        </authorList>
    </citation>
    <scope>NUCLEOTIDE SEQUENCE [LARGE SCALE GENOMIC DNA]</scope>
    <source>
        <strain evidence="8 9">VS20</strain>
    </source>
</reference>
<dbReference type="Proteomes" id="UP000030762">
    <property type="component" value="Unassembled WGS sequence"/>
</dbReference>
<evidence type="ECO:0000256" key="1">
    <source>
        <dbReference type="ARBA" id="ARBA00004141"/>
    </source>
</evidence>
<gene>
    <name evidence="8" type="ORF">SDRG_17246</name>
</gene>
<dbReference type="VEuPathDB" id="FungiDB:SDRG_17246"/>
<dbReference type="FunCoup" id="T0R5T9">
    <property type="interactions" value="1"/>
</dbReference>
<dbReference type="InterPro" id="IPR013525">
    <property type="entry name" value="ABC2_TM"/>
</dbReference>
<evidence type="ECO:0000256" key="2">
    <source>
        <dbReference type="ARBA" id="ARBA00022448"/>
    </source>
</evidence>
<feature type="transmembrane region" description="Helical" evidence="6">
    <location>
        <begin position="312"/>
        <end position="334"/>
    </location>
</feature>
<protein>
    <recommendedName>
        <fullName evidence="7">ABC-2 type transporter transmembrane domain-containing protein</fullName>
    </recommendedName>
</protein>
<keyword evidence="9" id="KW-1185">Reference proteome</keyword>
<organism evidence="8 9">
    <name type="scientific">Saprolegnia diclina (strain VS20)</name>
    <dbReference type="NCBI Taxonomy" id="1156394"/>
    <lineage>
        <taxon>Eukaryota</taxon>
        <taxon>Sar</taxon>
        <taxon>Stramenopiles</taxon>
        <taxon>Oomycota</taxon>
        <taxon>Saprolegniomycetes</taxon>
        <taxon>Saprolegniales</taxon>
        <taxon>Saprolegniaceae</taxon>
        <taxon>Saprolegnia</taxon>
    </lineage>
</organism>
<dbReference type="GeneID" id="19957973"/>
<dbReference type="OrthoDB" id="66620at2759"/>
<feature type="domain" description="ABC-2 type transporter transmembrane" evidence="7">
    <location>
        <begin position="68"/>
        <end position="274"/>
    </location>
</feature>
<feature type="transmembrane region" description="Helical" evidence="6">
    <location>
        <begin position="229"/>
        <end position="246"/>
    </location>
</feature>
<dbReference type="AlphaFoldDB" id="T0R5T9"/>
<evidence type="ECO:0000256" key="4">
    <source>
        <dbReference type="ARBA" id="ARBA00022989"/>
    </source>
</evidence>
<dbReference type="PANTHER" id="PTHR48041:SF139">
    <property type="entry name" value="PROTEIN SCARLET"/>
    <property type="match status" value="1"/>
</dbReference>
<dbReference type="RefSeq" id="XP_008621708.1">
    <property type="nucleotide sequence ID" value="XM_008623486.1"/>
</dbReference>
<feature type="transmembrane region" description="Helical" evidence="6">
    <location>
        <begin position="196"/>
        <end position="217"/>
    </location>
</feature>
<dbReference type="STRING" id="1156394.T0R5T9"/>
<dbReference type="eggNOG" id="KOG0061">
    <property type="taxonomic scope" value="Eukaryota"/>
</dbReference>
<evidence type="ECO:0000256" key="5">
    <source>
        <dbReference type="ARBA" id="ARBA00023136"/>
    </source>
</evidence>
<dbReference type="InterPro" id="IPR050352">
    <property type="entry name" value="ABCG_transporters"/>
</dbReference>